<organism evidence="1">
    <name type="scientific">hydrothermal vent metagenome</name>
    <dbReference type="NCBI Taxonomy" id="652676"/>
    <lineage>
        <taxon>unclassified sequences</taxon>
        <taxon>metagenomes</taxon>
        <taxon>ecological metagenomes</taxon>
    </lineage>
</organism>
<sequence length="41" mass="4569">MAPEWARAVSSMRRIWDDTPEGAQVISRVLDAIADLKARAD</sequence>
<proteinExistence type="predicted"/>
<accession>A0A160TMP5</accession>
<gene>
    <name evidence="1" type="ORF">MGWOODY_Smn515</name>
</gene>
<evidence type="ECO:0000313" key="1">
    <source>
        <dbReference type="EMBL" id="CUS46525.1"/>
    </source>
</evidence>
<protein>
    <submittedName>
        <fullName evidence="1">Uncharacterized protein</fullName>
    </submittedName>
</protein>
<reference evidence="1" key="1">
    <citation type="submission" date="2015-10" db="EMBL/GenBank/DDBJ databases">
        <authorList>
            <person name="Gilbert D.G."/>
        </authorList>
    </citation>
    <scope>NUCLEOTIDE SEQUENCE</scope>
</reference>
<dbReference type="EMBL" id="CZQE01000374">
    <property type="protein sequence ID" value="CUS46525.1"/>
    <property type="molecule type" value="Genomic_DNA"/>
</dbReference>
<dbReference type="AlphaFoldDB" id="A0A160TMP5"/>
<name>A0A160TMP5_9ZZZZ</name>